<dbReference type="EMBL" id="JACGCM010002284">
    <property type="protein sequence ID" value="KAF6141896.1"/>
    <property type="molecule type" value="Genomic_DNA"/>
</dbReference>
<protein>
    <submittedName>
        <fullName evidence="1">Uncharacterized protein</fullName>
    </submittedName>
</protein>
<evidence type="ECO:0000313" key="2">
    <source>
        <dbReference type="Proteomes" id="UP000541444"/>
    </source>
</evidence>
<evidence type="ECO:0000313" key="1">
    <source>
        <dbReference type="EMBL" id="KAF6141896.1"/>
    </source>
</evidence>
<dbReference type="Proteomes" id="UP000541444">
    <property type="component" value="Unassembled WGS sequence"/>
</dbReference>
<accession>A0A7J7LGV7</accession>
<organism evidence="1 2">
    <name type="scientific">Kingdonia uniflora</name>
    <dbReference type="NCBI Taxonomy" id="39325"/>
    <lineage>
        <taxon>Eukaryota</taxon>
        <taxon>Viridiplantae</taxon>
        <taxon>Streptophyta</taxon>
        <taxon>Embryophyta</taxon>
        <taxon>Tracheophyta</taxon>
        <taxon>Spermatophyta</taxon>
        <taxon>Magnoliopsida</taxon>
        <taxon>Ranunculales</taxon>
        <taxon>Circaeasteraceae</taxon>
        <taxon>Kingdonia</taxon>
    </lineage>
</organism>
<proteinExistence type="predicted"/>
<reference evidence="1 2" key="1">
    <citation type="journal article" date="2020" name="IScience">
        <title>Genome Sequencing of the Endangered Kingdonia uniflora (Circaeasteraceae, Ranunculales) Reveals Potential Mechanisms of Evolutionary Specialization.</title>
        <authorList>
            <person name="Sun Y."/>
            <person name="Deng T."/>
            <person name="Zhang A."/>
            <person name="Moore M.J."/>
            <person name="Landis J.B."/>
            <person name="Lin N."/>
            <person name="Zhang H."/>
            <person name="Zhang X."/>
            <person name="Huang J."/>
            <person name="Zhang X."/>
            <person name="Sun H."/>
            <person name="Wang H."/>
        </authorList>
    </citation>
    <scope>NUCLEOTIDE SEQUENCE [LARGE SCALE GENOMIC DNA]</scope>
    <source>
        <strain evidence="1">TB1705</strain>
        <tissue evidence="1">Leaf</tissue>
    </source>
</reference>
<keyword evidence="2" id="KW-1185">Reference proteome</keyword>
<name>A0A7J7LGV7_9MAGN</name>
<sequence length="237" mass="27388">MKRKLNSDALVARSEVYLTAHTKRDNIVQYPELAEKIMVIESQKDRGVARGEVVAVDPNTLIHDVLLGDGFYKILLSKVMKPRTPLSKDDGYSEDLGDVGEGAYVAWVIWCLEKLVMLYLKEEDEKKIGDFERQVRYSDRVKAEIERMDRLEFDDLEMDEEERYNIKLESGLYSLQQKLSKRDVRDVLQVMDIGCCSSCCPLRVLLCLQWQKEKGNTLYIIVQIEDPASITRTKKQS</sequence>
<dbReference type="OrthoDB" id="1898821at2759"/>
<comment type="caution">
    <text evidence="1">The sequence shown here is derived from an EMBL/GenBank/DDBJ whole genome shotgun (WGS) entry which is preliminary data.</text>
</comment>
<dbReference type="AlphaFoldDB" id="A0A7J7LGV7"/>
<gene>
    <name evidence="1" type="ORF">GIB67_037864</name>
</gene>